<evidence type="ECO:0000256" key="1">
    <source>
        <dbReference type="PROSITE-ProRule" id="PRU00221"/>
    </source>
</evidence>
<keyword evidence="5" id="KW-1185">Reference proteome</keyword>
<sequence>MDYGKKYAKLERVLGCTAVSRSSVSVDDNKGIVAYPAGATVILHNPRNNAQAHLIGTTKNNITCLSFSLCGRYIATGETGHEPRVRVWELYDAKGQFDFSQVVDIKHHQLGITCVRFTPNGYLVSVGNQHDRSIVVWDWRAQQKIAENRLTSKVYSIDITEQGGCVTVGVRHVKFWHVAKKSENSKSVPLQGRSAILADQRNNTFLDVCCAPDNRTFSVTETSLLIEFHDKKLVNTYDLHNEVPRSIVLGNGELFVGFNNGFIRCLDISTMTHKFTFCKPHYLSCDVAEGVKQDALLPDSHPSGCRYPDVRALTYNKKTGMLTVVYSDRSIYTWQPTDRSILKISSQLFHVGPVYPPNFECLPQGSIITGGIDQTIRMWNVDHLLRSFDENKQSSLPYANVFSEDLKKVIFITNNDSQLSESPDGIGVKSLKVSPDGKHLAAGSRDGNLSVYDLTIPTMKMIAFFEAHESDIMCIEYSDPQSLRYLLATGSRDRMVHLFDPLNDYQPLASIDDHTSTVNSILFVEEADNLQLISSAADRSIVIRKMIGSEPSSVTFSRINHIKSQFGLNHVVLSTDGMIAACQDRQLRIYSFQGKLVKQIKGAANDDGQLTRVRLDPSGIYAATVCTNRNVYIIDLATGEFAAVLTGQSDNITDIAFSADCRRLYVVSYSGCIFVWRLSNFLVNKMMARKSQTIKNISILGIEKFCERSETPDSLLGSGSDAAGDEHMEYIRNAKVKDSESEFGSLSSIKIGDEDSDSCMGRKPRAMIIDTPFSSVIKDDDFELKRVTTEVVRRSTSGMMNEQLTNWDTASTANDFSDDERTPSSITTSADRSSGAMNFGQQRLGGNATLGGGGGGGDACSINNTPLNLRFTHLPGTTPAVLFPNGAVTGVDIVKEECTDNHGSSAIVTGSDVLARKPRKKWDDVAVSPIEDKSACASLSLSNSFDVPSTETYVLPSSTQPSSSKENILSGFMTMNGNQIQYSSRSPERIIHRKMPNSISAPGIAELQQYVPSFSLNNTVRSPGESSEPLVKDSPSMFPQSPNSAFSRATMKRCSLTKRLKGIKSQTVWTPPLIGNRRSTSNMHYTTVSGRTIPITRRKSDLHITLSRLYQQQQQEKNSLNTAIIGRALSPLARCQMINDVIKNRRMSFAGEDDYASSDLHLRSRSQSPSQLALNILGSGKRQRQDSDMSTYSVLTSTSTRLTPTSSRMNLRAVTVNKQQSSQTLNRLAELRDRLRKSQENLAGPLNDDGFAAVYPNIMSRSKSFGNLRLTTAAPLNGNRSGFGSLLGTNNDTGRSYLSRLNADSTPVGASGLSIRNRLITRSVGNLYNTSERNDTFVGSSLQNQAEMSLGTKTERNLAKTIENLKKASNTDLSKLEVSETSEVMLDTENEPEHLFPLGLSTRNQKGKGAVQKRVEKYQPRSRVSRDTTSGESDSNSSEVNGSPLLQAGGTLGQQFAQRRYFTAINGTNRSISCVESMPRQSVLQTRRIFEPQQRQNSSNTQRRVPNYLAQKFASGDIVAPDIGNEEYSQQSTPSNEVVAFQDFAARTHQSKQL</sequence>
<dbReference type="PROSITE" id="PS50082">
    <property type="entry name" value="WD_REPEATS_2"/>
    <property type="match status" value="2"/>
</dbReference>
<reference evidence="4" key="2">
    <citation type="submission" date="2022-06" db="UniProtKB">
        <authorList>
            <consortium name="EnsemblMetazoa"/>
        </authorList>
    </citation>
    <scope>IDENTIFICATION</scope>
</reference>
<evidence type="ECO:0000256" key="2">
    <source>
        <dbReference type="SAM" id="MobiDB-lite"/>
    </source>
</evidence>
<feature type="repeat" description="WD" evidence="1">
    <location>
        <begin position="105"/>
        <end position="147"/>
    </location>
</feature>
<dbReference type="EnsemblMetazoa" id="OVOC7416.1">
    <property type="protein sequence ID" value="OVOC7416.1"/>
    <property type="gene ID" value="WBGene00244225"/>
</dbReference>
<name>A0A8R1XY67_ONCVO</name>
<dbReference type="PANTHER" id="PTHR45589">
    <property type="entry name" value="WD REPEAT DOMAIN 62, ISOFORM G"/>
    <property type="match status" value="1"/>
</dbReference>
<dbReference type="InterPro" id="IPR036322">
    <property type="entry name" value="WD40_repeat_dom_sf"/>
</dbReference>
<dbReference type="OMA" id="SKSMMNL"/>
<organism evidence="4 5">
    <name type="scientific">Onchocerca volvulus</name>
    <dbReference type="NCBI Taxonomy" id="6282"/>
    <lineage>
        <taxon>Eukaryota</taxon>
        <taxon>Metazoa</taxon>
        <taxon>Ecdysozoa</taxon>
        <taxon>Nematoda</taxon>
        <taxon>Chromadorea</taxon>
        <taxon>Rhabditida</taxon>
        <taxon>Spirurina</taxon>
        <taxon>Spiruromorpha</taxon>
        <taxon>Filarioidea</taxon>
        <taxon>Onchocercidae</taxon>
        <taxon>Onchocerca</taxon>
    </lineage>
</organism>
<dbReference type="InterPro" id="IPR052779">
    <property type="entry name" value="WDR62"/>
</dbReference>
<protein>
    <recommendedName>
        <fullName evidence="3">MABP1/WDR62 second WD40 domain-containing protein</fullName>
    </recommendedName>
</protein>
<dbReference type="SMART" id="SM00320">
    <property type="entry name" value="WD40"/>
    <property type="match status" value="10"/>
</dbReference>
<dbReference type="InterPro" id="IPR015943">
    <property type="entry name" value="WD40/YVTN_repeat-like_dom_sf"/>
</dbReference>
<dbReference type="Gene3D" id="2.130.10.10">
    <property type="entry name" value="YVTN repeat-like/Quinoprotein amine dehydrogenase"/>
    <property type="match status" value="3"/>
</dbReference>
<feature type="region of interest" description="Disordered" evidence="2">
    <location>
        <begin position="1386"/>
        <end position="1448"/>
    </location>
</feature>
<dbReference type="SUPFAM" id="SSF50998">
    <property type="entry name" value="Quinoprotein alcohol dehydrogenase-like"/>
    <property type="match status" value="1"/>
</dbReference>
<dbReference type="Pfam" id="PF24782">
    <property type="entry name" value="WD40_MABP1-WDR62_2nd"/>
    <property type="match status" value="1"/>
</dbReference>
<feature type="domain" description="MABP1/WDR62 second WD40" evidence="3">
    <location>
        <begin position="360"/>
        <end position="678"/>
    </location>
</feature>
<dbReference type="GO" id="GO:0072686">
    <property type="term" value="C:mitotic spindle"/>
    <property type="evidence" value="ECO:0007669"/>
    <property type="project" value="TreeGrafter"/>
</dbReference>
<dbReference type="AlphaFoldDB" id="A0A8R1XY67"/>
<feature type="region of interest" description="Disordered" evidence="2">
    <location>
        <begin position="808"/>
        <end position="850"/>
    </location>
</feature>
<feature type="compositionally biased region" description="Polar residues" evidence="2">
    <location>
        <begin position="823"/>
        <end position="841"/>
    </location>
</feature>
<dbReference type="InterPro" id="IPR056162">
    <property type="entry name" value="WD40_MABP1-WDR62_2nd"/>
</dbReference>
<evidence type="ECO:0000313" key="5">
    <source>
        <dbReference type="Proteomes" id="UP000024404"/>
    </source>
</evidence>
<evidence type="ECO:0000313" key="4">
    <source>
        <dbReference type="EnsemblMetazoa" id="OVOC7416.1"/>
    </source>
</evidence>
<dbReference type="Proteomes" id="UP000024404">
    <property type="component" value="Unassembled WGS sequence"/>
</dbReference>
<reference evidence="5" key="1">
    <citation type="submission" date="2013-10" db="EMBL/GenBank/DDBJ databases">
        <title>Genome sequencing of Onchocerca volvulus.</title>
        <authorList>
            <person name="Cotton J."/>
            <person name="Tsai J."/>
            <person name="Stanley E."/>
            <person name="Tracey A."/>
            <person name="Holroyd N."/>
            <person name="Lustigman S."/>
            <person name="Berriman M."/>
        </authorList>
    </citation>
    <scope>NUCLEOTIDE SEQUENCE</scope>
</reference>
<feature type="repeat" description="WD" evidence="1">
    <location>
        <begin position="428"/>
        <end position="454"/>
    </location>
</feature>
<feature type="compositionally biased region" description="Polar residues" evidence="2">
    <location>
        <begin position="1427"/>
        <end position="1441"/>
    </location>
</feature>
<dbReference type="InterPro" id="IPR001680">
    <property type="entry name" value="WD40_rpt"/>
</dbReference>
<proteinExistence type="predicted"/>
<dbReference type="EMBL" id="CMVM020000193">
    <property type="status" value="NOT_ANNOTATED_CDS"/>
    <property type="molecule type" value="Genomic_DNA"/>
</dbReference>
<feature type="region of interest" description="Disordered" evidence="2">
    <location>
        <begin position="1021"/>
        <end position="1045"/>
    </location>
</feature>
<dbReference type="PANTHER" id="PTHR45589:SF1">
    <property type="entry name" value="WD REPEAT DOMAIN 62, ISOFORM G"/>
    <property type="match status" value="1"/>
</dbReference>
<dbReference type="Pfam" id="PF00400">
    <property type="entry name" value="WD40"/>
    <property type="match status" value="2"/>
</dbReference>
<dbReference type="GO" id="GO:0007099">
    <property type="term" value="P:centriole replication"/>
    <property type="evidence" value="ECO:0007669"/>
    <property type="project" value="TreeGrafter"/>
</dbReference>
<keyword evidence="1" id="KW-0853">WD repeat</keyword>
<evidence type="ECO:0000259" key="3">
    <source>
        <dbReference type="Pfam" id="PF24782"/>
    </source>
</evidence>
<accession>A0A8R1XY67</accession>
<dbReference type="InterPro" id="IPR011047">
    <property type="entry name" value="Quinoprotein_ADH-like_sf"/>
</dbReference>
<dbReference type="SUPFAM" id="SSF50978">
    <property type="entry name" value="WD40 repeat-like"/>
    <property type="match status" value="1"/>
</dbReference>